<accession>A0A6P6XYW0</accession>
<dbReference type="AlphaFoldDB" id="A0A6P6XYW0"/>
<keyword evidence="3" id="KW-0687">Ribonucleoprotein</keyword>
<evidence type="ECO:0000256" key="2">
    <source>
        <dbReference type="ARBA" id="ARBA00022980"/>
    </source>
</evidence>
<dbReference type="SUPFAM" id="SSF47973">
    <property type="entry name" value="Ribosomal protein S7"/>
    <property type="match status" value="1"/>
</dbReference>
<evidence type="ECO:0000256" key="1">
    <source>
        <dbReference type="ARBA" id="ARBA00007151"/>
    </source>
</evidence>
<dbReference type="GO" id="GO:0005840">
    <property type="term" value="C:ribosome"/>
    <property type="evidence" value="ECO:0007669"/>
    <property type="project" value="UniProtKB-KW"/>
</dbReference>
<sequence>MVFVNVIRWANVARNLKTTTLSTAIKLRINRPLIPAAQMNLDDYQDIISEQNIPAIRPCYPCSSFYDETLSKFVNRGQRKGQRIMMRELLRETFMIIKRIQLTKKLNNSGNGNGGEEQEEVVCDPLVIFHQAIRNCMPLMITRPVKRGGATYQVPFPISEKESEELAMRWLFETVVERPRPRKQFFPEIMARELIDCYYNQGKVVKKKQDIHRQCENNKAYAHYRWG</sequence>
<dbReference type="InterPro" id="IPR000235">
    <property type="entry name" value="Ribosomal_uS7"/>
</dbReference>
<evidence type="ECO:0000313" key="5">
    <source>
        <dbReference type="Proteomes" id="UP000515146"/>
    </source>
</evidence>
<evidence type="ECO:0000259" key="4">
    <source>
        <dbReference type="Pfam" id="PF00177"/>
    </source>
</evidence>
<dbReference type="InterPro" id="IPR036823">
    <property type="entry name" value="Ribosomal_uS7_dom_sf"/>
</dbReference>
<dbReference type="Gene3D" id="1.10.455.10">
    <property type="entry name" value="Ribosomal protein S7 domain"/>
    <property type="match status" value="1"/>
</dbReference>
<gene>
    <name evidence="6" type="primary">LOC113792673</name>
</gene>
<keyword evidence="2" id="KW-0689">Ribosomal protein</keyword>
<dbReference type="OMA" id="HELHKQC"/>
<evidence type="ECO:0000256" key="3">
    <source>
        <dbReference type="ARBA" id="ARBA00023274"/>
    </source>
</evidence>
<comment type="similarity">
    <text evidence="1">Belongs to the universal ribosomal protein uS7 family.</text>
</comment>
<dbReference type="KEGG" id="dpte:113792673"/>
<dbReference type="Pfam" id="PF00177">
    <property type="entry name" value="Ribosomal_S7"/>
    <property type="match status" value="1"/>
</dbReference>
<feature type="domain" description="Small ribosomal subunit protein uS7" evidence="4">
    <location>
        <begin position="55"/>
        <end position="219"/>
    </location>
</feature>
<dbReference type="PANTHER" id="PTHR11205">
    <property type="entry name" value="RIBOSOMAL PROTEIN S7"/>
    <property type="match status" value="1"/>
</dbReference>
<dbReference type="Proteomes" id="UP000515146">
    <property type="component" value="Unplaced"/>
</dbReference>
<protein>
    <submittedName>
        <fullName evidence="6">28S ribosomal protein S7, mitochondrial-like</fullName>
    </submittedName>
</protein>
<keyword evidence="5" id="KW-1185">Reference proteome</keyword>
<dbReference type="FunCoup" id="A0A6P6XYW0">
    <property type="interactions" value="528"/>
</dbReference>
<dbReference type="RefSeq" id="XP_027198388.1">
    <property type="nucleotide sequence ID" value="XM_027342587.1"/>
</dbReference>
<dbReference type="PIRSF" id="PIRSF002122">
    <property type="entry name" value="RPS7p_RPS7a_RPS5e_RPS7o"/>
    <property type="match status" value="1"/>
</dbReference>
<dbReference type="InParanoid" id="A0A6P6XYW0"/>
<dbReference type="GO" id="GO:1990904">
    <property type="term" value="C:ribonucleoprotein complex"/>
    <property type="evidence" value="ECO:0007669"/>
    <property type="project" value="UniProtKB-KW"/>
</dbReference>
<dbReference type="OrthoDB" id="9972728at2759"/>
<proteinExistence type="inferred from homology"/>
<evidence type="ECO:0000313" key="6">
    <source>
        <dbReference type="RefSeq" id="XP_027198388.1"/>
    </source>
</evidence>
<dbReference type="CTD" id="51081"/>
<dbReference type="InterPro" id="IPR023798">
    <property type="entry name" value="Ribosomal_uS7_dom"/>
</dbReference>
<reference evidence="6" key="1">
    <citation type="submission" date="2025-08" db="UniProtKB">
        <authorList>
            <consortium name="RefSeq"/>
        </authorList>
    </citation>
    <scope>IDENTIFICATION</scope>
    <source>
        <strain evidence="6">Airmid</strain>
    </source>
</reference>
<organism evidence="5 6">
    <name type="scientific">Dermatophagoides pteronyssinus</name>
    <name type="common">European house dust mite</name>
    <dbReference type="NCBI Taxonomy" id="6956"/>
    <lineage>
        <taxon>Eukaryota</taxon>
        <taxon>Metazoa</taxon>
        <taxon>Ecdysozoa</taxon>
        <taxon>Arthropoda</taxon>
        <taxon>Chelicerata</taxon>
        <taxon>Arachnida</taxon>
        <taxon>Acari</taxon>
        <taxon>Acariformes</taxon>
        <taxon>Sarcoptiformes</taxon>
        <taxon>Astigmata</taxon>
        <taxon>Psoroptidia</taxon>
        <taxon>Analgoidea</taxon>
        <taxon>Pyroglyphidae</taxon>
        <taxon>Dermatophagoidinae</taxon>
        <taxon>Dermatophagoides</taxon>
    </lineage>
</organism>
<dbReference type="GO" id="GO:0006412">
    <property type="term" value="P:translation"/>
    <property type="evidence" value="ECO:0007669"/>
    <property type="project" value="InterPro"/>
</dbReference>
<name>A0A6P6XYW0_DERPT</name>